<reference evidence="2" key="1">
    <citation type="submission" date="2022-11" db="UniProtKB">
        <authorList>
            <consortium name="WormBaseParasite"/>
        </authorList>
    </citation>
    <scope>IDENTIFICATION</scope>
</reference>
<protein>
    <submittedName>
        <fullName evidence="2">Neurotransmitter-gated ion-channel ligand-binding domain-containing protein</fullName>
    </submittedName>
</protein>
<name>A0AC35FYT1_9BILA</name>
<sequence length="413" mass="46433">MGPIKPSIWSFVIVFAVLSHAYIHASIHQKALRSRQIGTTTQILSRMFGDYDPQTRPPVRDSAEHSAIVVIVSVFINRIEWKDNIATVDLNLRQQFEDSRLAYDVDARESIDEIAIPSTKSIWSPDIYFTNAEELPVSGRKRVIIEPAGFVRVNEQRRVVVSVDDSGSFPFKNSRSLHLRISSFRYTIDDVAFVWANSGPTIVPVETSKELLESPYAFTEANAGDCAGNYTYGVHSCIDAEIIFEGSSSDGFARLFLPALFLVISSWLHFFIHGSWSVPRTFSAAIPFFIFAVIHIFYPRISYGSCAAKNFLLGCLIFTFFSLIEYFLVIACGVHRKITRYHPLGVGGVRDGSVEPLSTIVTNQPIENEIVEKPTTTKCSRFAGNNGLDLISRIAFPITFLIFLIVFFIWYLI</sequence>
<proteinExistence type="predicted"/>
<organism evidence="1 2">
    <name type="scientific">Panagrolaimus sp. PS1159</name>
    <dbReference type="NCBI Taxonomy" id="55785"/>
    <lineage>
        <taxon>Eukaryota</taxon>
        <taxon>Metazoa</taxon>
        <taxon>Ecdysozoa</taxon>
        <taxon>Nematoda</taxon>
        <taxon>Chromadorea</taxon>
        <taxon>Rhabditida</taxon>
        <taxon>Tylenchina</taxon>
        <taxon>Panagrolaimomorpha</taxon>
        <taxon>Panagrolaimoidea</taxon>
        <taxon>Panagrolaimidae</taxon>
        <taxon>Panagrolaimus</taxon>
    </lineage>
</organism>
<dbReference type="Proteomes" id="UP000887580">
    <property type="component" value="Unplaced"/>
</dbReference>
<evidence type="ECO:0000313" key="2">
    <source>
        <dbReference type="WBParaSite" id="PS1159_v2.g22248.t1"/>
    </source>
</evidence>
<dbReference type="WBParaSite" id="PS1159_v2.g22248.t1">
    <property type="protein sequence ID" value="PS1159_v2.g22248.t1"/>
    <property type="gene ID" value="PS1159_v2.g22248"/>
</dbReference>
<accession>A0AC35FYT1</accession>
<evidence type="ECO:0000313" key="1">
    <source>
        <dbReference type="Proteomes" id="UP000887580"/>
    </source>
</evidence>